<name>A0ABY9J5E4_9ACTN</name>
<keyword evidence="1" id="KW-0472">Membrane</keyword>
<evidence type="ECO:0000313" key="3">
    <source>
        <dbReference type="Proteomes" id="UP001235744"/>
    </source>
</evidence>
<organism evidence="2 3">
    <name type="scientific">Streptomyces poriferorum</name>
    <dbReference type="NCBI Taxonomy" id="2798799"/>
    <lineage>
        <taxon>Bacteria</taxon>
        <taxon>Bacillati</taxon>
        <taxon>Actinomycetota</taxon>
        <taxon>Actinomycetes</taxon>
        <taxon>Kitasatosporales</taxon>
        <taxon>Streptomycetaceae</taxon>
        <taxon>Streptomyces</taxon>
    </lineage>
</organism>
<dbReference type="EMBL" id="CP120988">
    <property type="protein sequence ID" value="WLQ61453.1"/>
    <property type="molecule type" value="Genomic_DNA"/>
</dbReference>
<sequence>MAVAEDETPFHLFTDLALGETEQAERALVDAEVTHRKFRAHGSVPLGDILIAGSATLTALTHLVVSLRRQFKRGILIDALGADGLVVKADGSLPRGLVIIRTPDGQVDVREAEGLGQAIAGAISTRAQEQQPSQSGPGA</sequence>
<dbReference type="RefSeq" id="WP_306068515.1">
    <property type="nucleotide sequence ID" value="NZ_CP120988.1"/>
</dbReference>
<proteinExistence type="predicted"/>
<evidence type="ECO:0000313" key="2">
    <source>
        <dbReference type="EMBL" id="WLQ61453.1"/>
    </source>
</evidence>
<reference evidence="2 3" key="1">
    <citation type="submission" date="2023-03" db="EMBL/GenBank/DDBJ databases">
        <title>Isolation and description of six Streptomyces strains from soil environments, able to metabolize different microbial glucans.</title>
        <authorList>
            <person name="Widen T."/>
            <person name="Larsbrink J."/>
        </authorList>
    </citation>
    <scope>NUCLEOTIDE SEQUENCE [LARGE SCALE GENOMIC DNA]</scope>
    <source>
        <strain evidence="2 3">Alt2</strain>
    </source>
</reference>
<gene>
    <name evidence="2" type="ORF">P8A19_41330</name>
</gene>
<feature type="transmembrane region" description="Helical" evidence="1">
    <location>
        <begin position="49"/>
        <end position="67"/>
    </location>
</feature>
<keyword evidence="1" id="KW-1133">Transmembrane helix</keyword>
<keyword evidence="1" id="KW-0812">Transmembrane</keyword>
<accession>A0ABY9J5E4</accession>
<evidence type="ECO:0000256" key="1">
    <source>
        <dbReference type="SAM" id="Phobius"/>
    </source>
</evidence>
<keyword evidence="3" id="KW-1185">Reference proteome</keyword>
<dbReference type="Proteomes" id="UP001235744">
    <property type="component" value="Chromosome"/>
</dbReference>
<protein>
    <submittedName>
        <fullName evidence="2">Uncharacterized protein</fullName>
    </submittedName>
</protein>